<dbReference type="Proteomes" id="UP000249789">
    <property type="component" value="Unassembled WGS sequence"/>
</dbReference>
<reference evidence="1 2" key="1">
    <citation type="submission" date="2018-02" db="EMBL/GenBank/DDBJ databases">
        <title>The genomes of Aspergillus section Nigri reveals drivers in fungal speciation.</title>
        <authorList>
            <consortium name="DOE Joint Genome Institute"/>
            <person name="Vesth T.C."/>
            <person name="Nybo J."/>
            <person name="Theobald S."/>
            <person name="Brandl J."/>
            <person name="Frisvad J.C."/>
            <person name="Nielsen K.F."/>
            <person name="Lyhne E.K."/>
            <person name="Kogle M.E."/>
            <person name="Kuo A."/>
            <person name="Riley R."/>
            <person name="Clum A."/>
            <person name="Nolan M."/>
            <person name="Lipzen A."/>
            <person name="Salamov A."/>
            <person name="Henrissat B."/>
            <person name="Wiebenga A."/>
            <person name="De vries R.P."/>
            <person name="Grigoriev I.V."/>
            <person name="Mortensen U.H."/>
            <person name="Andersen M.R."/>
            <person name="Baker S.E."/>
        </authorList>
    </citation>
    <scope>NUCLEOTIDE SEQUENCE [LARGE SCALE GENOMIC DNA]</scope>
    <source>
        <strain evidence="1 2">CBS 313.89</strain>
    </source>
</reference>
<accession>A0A8G1RIS1</accession>
<dbReference type="GeneID" id="63863092"/>
<dbReference type="EMBL" id="KZ824694">
    <property type="protein sequence ID" value="RAK72505.1"/>
    <property type="molecule type" value="Genomic_DNA"/>
</dbReference>
<dbReference type="RefSeq" id="XP_040796517.1">
    <property type="nucleotide sequence ID" value="XM_040945759.1"/>
</dbReference>
<organism evidence="1 2">
    <name type="scientific">Aspergillus fijiensis CBS 313.89</name>
    <dbReference type="NCBI Taxonomy" id="1448319"/>
    <lineage>
        <taxon>Eukaryota</taxon>
        <taxon>Fungi</taxon>
        <taxon>Dikarya</taxon>
        <taxon>Ascomycota</taxon>
        <taxon>Pezizomycotina</taxon>
        <taxon>Eurotiomycetes</taxon>
        <taxon>Eurotiomycetidae</taxon>
        <taxon>Eurotiales</taxon>
        <taxon>Aspergillaceae</taxon>
        <taxon>Aspergillus</taxon>
    </lineage>
</organism>
<keyword evidence="2" id="KW-1185">Reference proteome</keyword>
<protein>
    <submittedName>
        <fullName evidence="1">Uncharacterized protein</fullName>
    </submittedName>
</protein>
<dbReference type="OrthoDB" id="4524331at2759"/>
<dbReference type="AlphaFoldDB" id="A0A8G1RIS1"/>
<name>A0A8G1RIS1_9EURO</name>
<proteinExistence type="predicted"/>
<gene>
    <name evidence="1" type="ORF">BO72DRAFT_452591</name>
</gene>
<evidence type="ECO:0000313" key="1">
    <source>
        <dbReference type="EMBL" id="RAK72505.1"/>
    </source>
</evidence>
<evidence type="ECO:0000313" key="2">
    <source>
        <dbReference type="Proteomes" id="UP000249789"/>
    </source>
</evidence>
<sequence>MGWLKDFFSQMFTGATTSTFSCADAEVIFFGCGNRLQSIYSAIASDDYFEFIGISKVLNRLKAAIAKKDYGGKTFKNWTNTKGVGAIKATTPWVGTAETNALQSMGARTKFRSKMELLWQMAASCVVITDTNVNDYMQSTNARIYNKMLALDNWISANLDSTYSDTDTKKFAVQFTNFMNTYSTVTTTVQGYIDTLITVMDAESALLTTIAGNSGLTNALDEANDMLTGYAALKSKYSSVCSTSITWDFTADANPALKRRDDDDDTETTAAACTISSSPTTTASASASSDPLCVIGEDPDAGISGAFCVCTGAASNIPTMTGSNPCGYTVLPTSTSTNKYPYTFTDSLGDQIACASTTKKVSDGTTVTSCAGASTTVSIDYANNPYPYTFTDFFSDVIACESTTIYDVAGYELTECAGSSTTLVTATTTETEVITTTALSDLCVTGNYYSCVTFLFNFRIASCPGTPKARAECMEDASSDVQIECEKLCVMTTGTTTMTVTTAAAP</sequence>
<dbReference type="PROSITE" id="PS51257">
    <property type="entry name" value="PROKAR_LIPOPROTEIN"/>
    <property type="match status" value="1"/>
</dbReference>
<dbReference type="VEuPathDB" id="FungiDB:BO72DRAFT_452591"/>